<accession>A0A6C0LRG9</accession>
<proteinExistence type="predicted"/>
<evidence type="ECO:0000313" key="1">
    <source>
        <dbReference type="EMBL" id="QHU32351.1"/>
    </source>
</evidence>
<reference evidence="1" key="1">
    <citation type="journal article" date="2020" name="Nature">
        <title>Giant virus diversity and host interactions through global metagenomics.</title>
        <authorList>
            <person name="Schulz F."/>
            <person name="Roux S."/>
            <person name="Paez-Espino D."/>
            <person name="Jungbluth S."/>
            <person name="Walsh D.A."/>
            <person name="Denef V.J."/>
            <person name="McMahon K.D."/>
            <person name="Konstantinidis K.T."/>
            <person name="Eloe-Fadrosh E.A."/>
            <person name="Kyrpides N.C."/>
            <person name="Woyke T."/>
        </authorList>
    </citation>
    <scope>NUCLEOTIDE SEQUENCE</scope>
    <source>
        <strain evidence="1">GVMAG-M-3300027963-9</strain>
    </source>
</reference>
<name>A0A6C0LRG9_9ZZZZ</name>
<dbReference type="EMBL" id="MN740538">
    <property type="protein sequence ID" value="QHU32351.1"/>
    <property type="molecule type" value="Genomic_DNA"/>
</dbReference>
<organism evidence="1">
    <name type="scientific">viral metagenome</name>
    <dbReference type="NCBI Taxonomy" id="1070528"/>
    <lineage>
        <taxon>unclassified sequences</taxon>
        <taxon>metagenomes</taxon>
        <taxon>organismal metagenomes</taxon>
    </lineage>
</organism>
<dbReference type="AlphaFoldDB" id="A0A6C0LRG9"/>
<sequence>MPAKIHPITNQTNKPKETKPLLFTISHSFTESIVRLRAMIKLIGR</sequence>
<protein>
    <submittedName>
        <fullName evidence="1">Uncharacterized protein</fullName>
    </submittedName>
</protein>